<keyword evidence="3" id="KW-0285">Flavoprotein</keyword>
<accession>A0A367LZ66</accession>
<evidence type="ECO:0000256" key="3">
    <source>
        <dbReference type="ARBA" id="ARBA00022630"/>
    </source>
</evidence>
<dbReference type="SUPFAM" id="SSF51905">
    <property type="entry name" value="FAD/NAD(P)-binding domain"/>
    <property type="match status" value="1"/>
</dbReference>
<dbReference type="AlphaFoldDB" id="A0A367LZ66"/>
<organism evidence="5 6">
    <name type="scientific">Pseudomonas aeruginosa</name>
    <dbReference type="NCBI Taxonomy" id="287"/>
    <lineage>
        <taxon>Bacteria</taxon>
        <taxon>Pseudomonadati</taxon>
        <taxon>Pseudomonadota</taxon>
        <taxon>Gammaproteobacteria</taxon>
        <taxon>Pseudomonadales</taxon>
        <taxon>Pseudomonadaceae</taxon>
        <taxon>Pseudomonas</taxon>
    </lineage>
</organism>
<dbReference type="EMBL" id="QORE01002163">
    <property type="protein sequence ID" value="RCI70378.1"/>
    <property type="molecule type" value="Genomic_DNA"/>
</dbReference>
<protein>
    <submittedName>
        <fullName evidence="5">Nitrite reductase large subunit</fullName>
    </submittedName>
</protein>
<keyword evidence="4" id="KW-0274">FAD</keyword>
<dbReference type="PANTHER" id="PTHR43429:SF3">
    <property type="entry name" value="NITRITE REDUCTASE [NAD(P)H]"/>
    <property type="match status" value="1"/>
</dbReference>
<dbReference type="PANTHER" id="PTHR43429">
    <property type="entry name" value="PYRIDINE NUCLEOTIDE-DISULFIDE OXIDOREDUCTASE DOMAIN-CONTAINING"/>
    <property type="match status" value="1"/>
</dbReference>
<evidence type="ECO:0000313" key="6">
    <source>
        <dbReference type="Proteomes" id="UP000253594"/>
    </source>
</evidence>
<feature type="non-terminal residue" evidence="5">
    <location>
        <position position="84"/>
    </location>
</feature>
<dbReference type="Proteomes" id="UP000253594">
    <property type="component" value="Unassembled WGS sequence"/>
</dbReference>
<dbReference type="InterPro" id="IPR050260">
    <property type="entry name" value="FAD-bd_OxRdtase"/>
</dbReference>
<comment type="similarity">
    <text evidence="2">Belongs to the FAD-dependent oxidoreductase family.</text>
</comment>
<comment type="cofactor">
    <cofactor evidence="1">
        <name>FAD</name>
        <dbReference type="ChEBI" id="CHEBI:57692"/>
    </cofactor>
</comment>
<sequence length="84" mass="9491">MKKIKLVMVGNGMAGVRTLEELLKLNSDFYDITVFGAEPHPNYNRILLSPVLAGEQTFEEIVLNDLNWYAENGIKLLLDRKVAV</sequence>
<reference evidence="5 6" key="1">
    <citation type="submission" date="2018-07" db="EMBL/GenBank/DDBJ databases">
        <title>Mechanisms of high-level aminoglycoside resistance among Gram-negative pathogens in Brazil.</title>
        <authorList>
            <person name="Ballaben A.S."/>
            <person name="Darini A.L.C."/>
            <person name="Doi Y."/>
        </authorList>
    </citation>
    <scope>NUCLEOTIDE SEQUENCE [LARGE SCALE GENOMIC DNA]</scope>
    <source>
        <strain evidence="5 6">B2-305</strain>
    </source>
</reference>
<comment type="caution">
    <text evidence="5">The sequence shown here is derived from an EMBL/GenBank/DDBJ whole genome shotgun (WGS) entry which is preliminary data.</text>
</comment>
<evidence type="ECO:0000256" key="2">
    <source>
        <dbReference type="ARBA" id="ARBA00006442"/>
    </source>
</evidence>
<evidence type="ECO:0000256" key="4">
    <source>
        <dbReference type="ARBA" id="ARBA00022827"/>
    </source>
</evidence>
<proteinExistence type="inferred from homology"/>
<gene>
    <name evidence="5" type="ORF">DT376_34870</name>
</gene>
<evidence type="ECO:0000256" key="1">
    <source>
        <dbReference type="ARBA" id="ARBA00001974"/>
    </source>
</evidence>
<name>A0A367LZ66_PSEAI</name>
<dbReference type="InterPro" id="IPR036188">
    <property type="entry name" value="FAD/NAD-bd_sf"/>
</dbReference>
<dbReference type="Gene3D" id="3.50.50.60">
    <property type="entry name" value="FAD/NAD(P)-binding domain"/>
    <property type="match status" value="1"/>
</dbReference>
<evidence type="ECO:0000313" key="5">
    <source>
        <dbReference type="EMBL" id="RCI70378.1"/>
    </source>
</evidence>